<dbReference type="EnsemblMetazoa" id="G998.3">
    <property type="protein sequence ID" value="G998.3:cds"/>
    <property type="gene ID" value="G998"/>
</dbReference>
<dbReference type="EnsemblMetazoa" id="G998.4">
    <property type="protein sequence ID" value="G998.4:cds"/>
    <property type="gene ID" value="G998"/>
</dbReference>
<keyword evidence="5" id="KW-0479">Metal-binding</keyword>
<dbReference type="Proteomes" id="UP000005408">
    <property type="component" value="Unassembled WGS sequence"/>
</dbReference>
<feature type="compositionally biased region" description="Polar residues" evidence="8">
    <location>
        <begin position="1"/>
        <end position="10"/>
    </location>
</feature>
<dbReference type="PANTHER" id="PTHR23292:SF6">
    <property type="entry name" value="FI16602P1-RELATED"/>
    <property type="match status" value="1"/>
</dbReference>
<evidence type="ECO:0000256" key="4">
    <source>
        <dbReference type="ARBA" id="ARBA00005975"/>
    </source>
</evidence>
<evidence type="ECO:0000256" key="7">
    <source>
        <dbReference type="ARBA" id="ARBA00023136"/>
    </source>
</evidence>
<keyword evidence="7 9" id="KW-0472">Membrane</keyword>
<feature type="region of interest" description="Disordered" evidence="8">
    <location>
        <begin position="1"/>
        <end position="28"/>
    </location>
</feature>
<dbReference type="GO" id="GO:0005765">
    <property type="term" value="C:lysosomal membrane"/>
    <property type="evidence" value="ECO:0007669"/>
    <property type="project" value="UniProtKB-SubCell"/>
</dbReference>
<evidence type="ECO:0000313" key="12">
    <source>
        <dbReference type="Proteomes" id="UP000005408"/>
    </source>
</evidence>
<organism evidence="11 12">
    <name type="scientific">Magallana gigas</name>
    <name type="common">Pacific oyster</name>
    <name type="synonym">Crassostrea gigas</name>
    <dbReference type="NCBI Taxonomy" id="29159"/>
    <lineage>
        <taxon>Eukaryota</taxon>
        <taxon>Metazoa</taxon>
        <taxon>Spiralia</taxon>
        <taxon>Lophotrochozoa</taxon>
        <taxon>Mollusca</taxon>
        <taxon>Bivalvia</taxon>
        <taxon>Autobranchia</taxon>
        <taxon>Pteriomorphia</taxon>
        <taxon>Ostreida</taxon>
        <taxon>Ostreoidea</taxon>
        <taxon>Ostreidae</taxon>
        <taxon>Magallana</taxon>
    </lineage>
</organism>
<reference evidence="11" key="1">
    <citation type="submission" date="2022-08" db="UniProtKB">
        <authorList>
            <consortium name="EnsemblMetazoa"/>
        </authorList>
    </citation>
    <scope>IDENTIFICATION</scope>
    <source>
        <strain evidence="11">05x7-T-G4-1.051#20</strain>
    </source>
</reference>
<feature type="domain" description="LITAF" evidence="10">
    <location>
        <begin position="15"/>
        <end position="99"/>
    </location>
</feature>
<evidence type="ECO:0000256" key="5">
    <source>
        <dbReference type="ARBA" id="ARBA00022723"/>
    </source>
</evidence>
<protein>
    <recommendedName>
        <fullName evidence="10">LITAF domain-containing protein</fullName>
    </recommendedName>
</protein>
<dbReference type="SMART" id="SM00714">
    <property type="entry name" value="LITAF"/>
    <property type="match status" value="1"/>
</dbReference>
<name>A0A8W8P7S1_MAGGI</name>
<evidence type="ECO:0000256" key="8">
    <source>
        <dbReference type="SAM" id="MobiDB-lite"/>
    </source>
</evidence>
<evidence type="ECO:0000259" key="10">
    <source>
        <dbReference type="PROSITE" id="PS51837"/>
    </source>
</evidence>
<keyword evidence="9" id="KW-1133">Transmembrane helix</keyword>
<accession>A0A8W8P7S1</accession>
<dbReference type="EnsemblMetazoa" id="G998.2">
    <property type="protein sequence ID" value="G998.2:cds"/>
    <property type="gene ID" value="G998"/>
</dbReference>
<evidence type="ECO:0000256" key="9">
    <source>
        <dbReference type="SAM" id="Phobius"/>
    </source>
</evidence>
<evidence type="ECO:0000256" key="1">
    <source>
        <dbReference type="ARBA" id="ARBA00004414"/>
    </source>
</evidence>
<evidence type="ECO:0000313" key="11">
    <source>
        <dbReference type="EnsemblMetazoa" id="G998.6:cds"/>
    </source>
</evidence>
<evidence type="ECO:0000256" key="6">
    <source>
        <dbReference type="ARBA" id="ARBA00022833"/>
    </source>
</evidence>
<keyword evidence="12" id="KW-1185">Reference proteome</keyword>
<dbReference type="PANTHER" id="PTHR23292">
    <property type="entry name" value="LIPOPOLYSACCHARIDE-INDUCED TUMOR NECROSIS FACTOR-ALPHA FACTOR"/>
    <property type="match status" value="1"/>
</dbReference>
<dbReference type="Pfam" id="PF10601">
    <property type="entry name" value="zf-LITAF-like"/>
    <property type="match status" value="1"/>
</dbReference>
<evidence type="ECO:0000256" key="3">
    <source>
        <dbReference type="ARBA" id="ARBA00004630"/>
    </source>
</evidence>
<comment type="similarity">
    <text evidence="4">Belongs to the CDIP1/LITAF family.</text>
</comment>
<dbReference type="OMA" id="MANYNII"/>
<dbReference type="OrthoDB" id="4713066at2759"/>
<feature type="transmembrane region" description="Helical" evidence="9">
    <location>
        <begin position="52"/>
        <end position="77"/>
    </location>
</feature>
<dbReference type="GO" id="GO:0031902">
    <property type="term" value="C:late endosome membrane"/>
    <property type="evidence" value="ECO:0007669"/>
    <property type="project" value="UniProtKB-SubCell"/>
</dbReference>
<dbReference type="AlphaFoldDB" id="A0A8W8P7S1"/>
<dbReference type="InterPro" id="IPR006629">
    <property type="entry name" value="LITAF"/>
</dbReference>
<evidence type="ECO:0000256" key="2">
    <source>
        <dbReference type="ARBA" id="ARBA00004481"/>
    </source>
</evidence>
<comment type="subcellular location">
    <subcellularLocation>
        <location evidence="2">Endosome membrane</location>
        <topology evidence="2">Peripheral membrane protein</topology>
    </subcellularLocation>
    <subcellularLocation>
        <location evidence="1">Late endosome membrane</location>
    </subcellularLocation>
    <subcellularLocation>
        <location evidence="3">Lysosome membrane</location>
        <topology evidence="3">Peripheral membrane protein</topology>
        <orientation evidence="3">Cytoplasmic side</orientation>
    </subcellularLocation>
</comment>
<keyword evidence="6" id="KW-0862">Zinc</keyword>
<sequence length="109" mass="11988">MATPDDTSITVEPPVDTGSKPTSNGFGPDPAVAKCPECDHTGETDVFYEPGVYTYGLCLLLLFMGMWLGCFAIPFCVPSAKDCVHKCSHCGAELGRFRRYEKEIREPYT</sequence>
<dbReference type="InterPro" id="IPR037519">
    <property type="entry name" value="LITAF_fam"/>
</dbReference>
<proteinExistence type="inferred from homology"/>
<keyword evidence="9" id="KW-0812">Transmembrane</keyword>
<dbReference type="PROSITE" id="PS51837">
    <property type="entry name" value="LITAF"/>
    <property type="match status" value="1"/>
</dbReference>
<dbReference type="GO" id="GO:0008270">
    <property type="term" value="F:zinc ion binding"/>
    <property type="evidence" value="ECO:0007669"/>
    <property type="project" value="TreeGrafter"/>
</dbReference>
<dbReference type="EnsemblMetazoa" id="G998.6">
    <property type="protein sequence ID" value="G998.6:cds"/>
    <property type="gene ID" value="G998"/>
</dbReference>